<dbReference type="InterPro" id="IPR010167">
    <property type="entry name" value="NH2A_AcTrfase"/>
</dbReference>
<dbReference type="SUPFAM" id="SSF55729">
    <property type="entry name" value="Acyl-CoA N-acyltransferases (Nat)"/>
    <property type="match status" value="1"/>
</dbReference>
<keyword evidence="3" id="KW-0012">Acyltransferase</keyword>
<evidence type="ECO:0000313" key="7">
    <source>
        <dbReference type="Proteomes" id="UP000179037"/>
    </source>
</evidence>
<evidence type="ECO:0000256" key="3">
    <source>
        <dbReference type="ARBA" id="ARBA00023315"/>
    </source>
</evidence>
<evidence type="ECO:0000256" key="1">
    <source>
        <dbReference type="ARBA" id="ARBA00015231"/>
    </source>
</evidence>
<dbReference type="GO" id="GO:0005737">
    <property type="term" value="C:cytoplasm"/>
    <property type="evidence" value="ECO:0007669"/>
    <property type="project" value="InterPro"/>
</dbReference>
<evidence type="ECO:0000256" key="4">
    <source>
        <dbReference type="ARBA" id="ARBA00033251"/>
    </source>
</evidence>
<dbReference type="GO" id="GO:0006526">
    <property type="term" value="P:L-arginine biosynthetic process"/>
    <property type="evidence" value="ECO:0007669"/>
    <property type="project" value="InterPro"/>
</dbReference>
<dbReference type="NCBIfam" id="NF005840">
    <property type="entry name" value="PRK07757.1"/>
    <property type="match status" value="1"/>
</dbReference>
<evidence type="ECO:0000313" key="6">
    <source>
        <dbReference type="EMBL" id="OGI51948.1"/>
    </source>
</evidence>
<dbReference type="InterPro" id="IPR000182">
    <property type="entry name" value="GNAT_dom"/>
</dbReference>
<dbReference type="CDD" id="cd04301">
    <property type="entry name" value="NAT_SF"/>
    <property type="match status" value="1"/>
</dbReference>
<feature type="domain" description="N-acetyltransferase" evidence="5">
    <location>
        <begin position="6"/>
        <end position="156"/>
    </location>
</feature>
<dbReference type="InterPro" id="IPR016181">
    <property type="entry name" value="Acyl_CoA_acyltransferase"/>
</dbReference>
<dbReference type="PANTHER" id="PTHR30602">
    <property type="entry name" value="AMINO-ACID ACETYLTRANSFERASE"/>
    <property type="match status" value="1"/>
</dbReference>
<keyword evidence="2" id="KW-0808">Transferase</keyword>
<accession>A0A1F6U3L8</accession>
<dbReference type="PROSITE" id="PS51186">
    <property type="entry name" value="GNAT"/>
    <property type="match status" value="1"/>
</dbReference>
<evidence type="ECO:0000259" key="5">
    <source>
        <dbReference type="PROSITE" id="PS51186"/>
    </source>
</evidence>
<dbReference type="AlphaFoldDB" id="A0A1F6U3L8"/>
<comment type="caution">
    <text evidence="6">The sequence shown here is derived from an EMBL/GenBank/DDBJ whole genome shotgun (WGS) entry which is preliminary data.</text>
</comment>
<dbReference type="EMBL" id="MFTC01000029">
    <property type="protein sequence ID" value="OGI51948.1"/>
    <property type="molecule type" value="Genomic_DNA"/>
</dbReference>
<reference evidence="6 7" key="1">
    <citation type="journal article" date="2016" name="Nat. Commun.">
        <title>Thousands of microbial genomes shed light on interconnected biogeochemical processes in an aquifer system.</title>
        <authorList>
            <person name="Anantharaman K."/>
            <person name="Brown C.T."/>
            <person name="Hug L.A."/>
            <person name="Sharon I."/>
            <person name="Castelle C.J."/>
            <person name="Probst A.J."/>
            <person name="Thomas B.C."/>
            <person name="Singh A."/>
            <person name="Wilkins M.J."/>
            <person name="Karaoz U."/>
            <person name="Brodie E.L."/>
            <person name="Williams K.H."/>
            <person name="Hubbard S.S."/>
            <person name="Banfield J.F."/>
        </authorList>
    </citation>
    <scope>NUCLEOTIDE SEQUENCE [LARGE SCALE GENOMIC DNA]</scope>
</reference>
<name>A0A1F6U3L8_9PROT</name>
<organism evidence="6 7">
    <name type="scientific">Candidatus Muproteobacteria bacterium RIFCSPLOWO2_01_FULL_60_18</name>
    <dbReference type="NCBI Taxonomy" id="1817768"/>
    <lineage>
        <taxon>Bacteria</taxon>
        <taxon>Pseudomonadati</taxon>
        <taxon>Pseudomonadota</taxon>
        <taxon>Candidatus Muproteobacteria</taxon>
    </lineage>
</organism>
<dbReference type="PANTHER" id="PTHR30602:SF12">
    <property type="entry name" value="AMINO-ACID ACETYLTRANSFERASE NAGS1, CHLOROPLASTIC-RELATED"/>
    <property type="match status" value="1"/>
</dbReference>
<sequence>MKSAAPAIRPASIGDVPYIHHLLEIYAAQGNLLPRTMNELYRHLRDFFVVEVNGQVAGCGALEIFTENLGEVRSLVVDDAWKGQGFGRMLVQRITEEARAIGLKRLMALTYVAPFFHKLGFQTVPKDTLPEKVWGICVKCYKYNNCDETAVLLELK</sequence>
<evidence type="ECO:0000256" key="2">
    <source>
        <dbReference type="ARBA" id="ARBA00022679"/>
    </source>
</evidence>
<gene>
    <name evidence="6" type="ORF">A3A87_08865</name>
</gene>
<dbReference type="STRING" id="1817768.A3A87_08865"/>
<dbReference type="Gene3D" id="3.40.630.30">
    <property type="match status" value="1"/>
</dbReference>
<protein>
    <recommendedName>
        <fullName evidence="1">Amino-acid acetyltransferase</fullName>
    </recommendedName>
    <alternativeName>
        <fullName evidence="4">N-acetylglutamate synthase</fullName>
    </alternativeName>
</protein>
<dbReference type="Pfam" id="PF00583">
    <property type="entry name" value="Acetyltransf_1"/>
    <property type="match status" value="1"/>
</dbReference>
<dbReference type="GO" id="GO:0004042">
    <property type="term" value="F:L-glutamate N-acetyltransferase activity"/>
    <property type="evidence" value="ECO:0007669"/>
    <property type="project" value="InterPro"/>
</dbReference>
<proteinExistence type="predicted"/>
<dbReference type="Proteomes" id="UP000179037">
    <property type="component" value="Unassembled WGS sequence"/>
</dbReference>